<name>A0A502HMA9_9PSED</name>
<dbReference type="Proteomes" id="UP000317933">
    <property type="component" value="Unassembled WGS sequence"/>
</dbReference>
<dbReference type="RefSeq" id="WP_140669108.1">
    <property type="nucleotide sequence ID" value="NZ_RCZE01000009.1"/>
</dbReference>
<dbReference type="AlphaFoldDB" id="A0A502HMA9"/>
<gene>
    <name evidence="1" type="ORF">EAH78_20375</name>
</gene>
<organism evidence="1 2">
    <name type="scientific">Pseudomonas arsenicoxydans</name>
    <dbReference type="NCBI Taxonomy" id="702115"/>
    <lineage>
        <taxon>Bacteria</taxon>
        <taxon>Pseudomonadati</taxon>
        <taxon>Pseudomonadota</taxon>
        <taxon>Gammaproteobacteria</taxon>
        <taxon>Pseudomonadales</taxon>
        <taxon>Pseudomonadaceae</taxon>
        <taxon>Pseudomonas</taxon>
    </lineage>
</organism>
<dbReference type="EMBL" id="RCZE01000009">
    <property type="protein sequence ID" value="TPG75887.1"/>
    <property type="molecule type" value="Genomic_DNA"/>
</dbReference>
<proteinExistence type="predicted"/>
<reference evidence="1 2" key="1">
    <citation type="journal article" date="2019" name="Environ. Microbiol.">
        <title>Species interactions and distinct microbial communities in high Arctic permafrost affected cryosols are associated with the CH4 and CO2 gas fluxes.</title>
        <authorList>
            <person name="Altshuler I."/>
            <person name="Hamel J."/>
            <person name="Turney S."/>
            <person name="Magnuson E."/>
            <person name="Levesque R."/>
            <person name="Greer C."/>
            <person name="Whyte L.G."/>
        </authorList>
    </citation>
    <scope>NUCLEOTIDE SEQUENCE [LARGE SCALE GENOMIC DNA]</scope>
    <source>
        <strain evidence="1 2">E3</strain>
    </source>
</reference>
<accession>A0A502HMA9</accession>
<evidence type="ECO:0000313" key="2">
    <source>
        <dbReference type="Proteomes" id="UP000317933"/>
    </source>
</evidence>
<evidence type="ECO:0000313" key="1">
    <source>
        <dbReference type="EMBL" id="TPG75887.1"/>
    </source>
</evidence>
<protein>
    <submittedName>
        <fullName evidence="1">Uncharacterized protein</fullName>
    </submittedName>
</protein>
<comment type="caution">
    <text evidence="1">The sequence shown here is derived from an EMBL/GenBank/DDBJ whole genome shotgun (WGS) entry which is preliminary data.</text>
</comment>
<sequence>MFNVIDQFGMLWDVLGYGQKSEDINRITQRIEYEGDNPIFLISYSHGDESNIKRRLSIIADARELKEVIRAYTFVTKAAIDSVFIVLPDRITKNGIWRTELLKRACLLMSHETPDYGYFYETDNGSYIDMPPNDKNVFASYEFYSQALQS</sequence>